<dbReference type="EMBL" id="JAULJE010000001">
    <property type="protein sequence ID" value="KAK1346676.1"/>
    <property type="molecule type" value="Genomic_DNA"/>
</dbReference>
<feature type="region of interest" description="Disordered" evidence="2">
    <location>
        <begin position="179"/>
        <end position="229"/>
    </location>
</feature>
<feature type="coiled-coil region" evidence="1">
    <location>
        <begin position="106"/>
        <end position="133"/>
    </location>
</feature>
<feature type="compositionally biased region" description="Basic and acidic residues" evidence="2">
    <location>
        <begin position="25"/>
        <end position="35"/>
    </location>
</feature>
<protein>
    <submittedName>
        <fullName evidence="3">Uncharacterized protein</fullName>
    </submittedName>
</protein>
<feature type="compositionally biased region" description="Polar residues" evidence="2">
    <location>
        <begin position="59"/>
        <end position="72"/>
    </location>
</feature>
<accession>A0AA40IC83</accession>
<gene>
    <name evidence="3" type="ORF">QTO34_000536</name>
</gene>
<evidence type="ECO:0000313" key="3">
    <source>
        <dbReference type="EMBL" id="KAK1346676.1"/>
    </source>
</evidence>
<organism evidence="3 4">
    <name type="scientific">Cnephaeus nilssonii</name>
    <name type="common">Northern bat</name>
    <name type="synonym">Eptesicus nilssonii</name>
    <dbReference type="NCBI Taxonomy" id="3371016"/>
    <lineage>
        <taxon>Eukaryota</taxon>
        <taxon>Metazoa</taxon>
        <taxon>Chordata</taxon>
        <taxon>Craniata</taxon>
        <taxon>Vertebrata</taxon>
        <taxon>Euteleostomi</taxon>
        <taxon>Mammalia</taxon>
        <taxon>Eutheria</taxon>
        <taxon>Laurasiatheria</taxon>
        <taxon>Chiroptera</taxon>
        <taxon>Yangochiroptera</taxon>
        <taxon>Vespertilionidae</taxon>
        <taxon>Cnephaeus</taxon>
    </lineage>
</organism>
<comment type="caution">
    <text evidence="3">The sequence shown here is derived from an EMBL/GenBank/DDBJ whole genome shotgun (WGS) entry which is preliminary data.</text>
</comment>
<feature type="compositionally biased region" description="Basic and acidic residues" evidence="2">
    <location>
        <begin position="180"/>
        <end position="192"/>
    </location>
</feature>
<reference evidence="3" key="1">
    <citation type="submission" date="2023-06" db="EMBL/GenBank/DDBJ databases">
        <title>Reference genome for the Northern bat (Eptesicus nilssonii), a most northern bat species.</title>
        <authorList>
            <person name="Laine V.N."/>
            <person name="Pulliainen A.T."/>
            <person name="Lilley T.M."/>
        </authorList>
    </citation>
    <scope>NUCLEOTIDE SEQUENCE</scope>
    <source>
        <strain evidence="3">BLF_Eptnil</strain>
        <tissue evidence="3">Kidney</tissue>
    </source>
</reference>
<dbReference type="AlphaFoldDB" id="A0AA40IC83"/>
<evidence type="ECO:0000313" key="4">
    <source>
        <dbReference type="Proteomes" id="UP001177744"/>
    </source>
</evidence>
<sequence length="229" mass="26453">MSEDQRASDLKRRRQLRQNVSEEQLLAKRHSEAERSRRHRQKMSKDQRASELERRRQCRQNMCKEQSLTSTANTDGVSRKFAQLYILDTAEATSKRLAMPENQDCSERLMININNLMQEINELTKSYKMLHEVEKEAQSEAAAKDSESKLRTEDDIDRIVKAEIPDEDQYPRLFQIVKSNMKERENHKENQRSRKSQRYGDMGGDTSTRVCGEDGAGEEGAADGLASVL</sequence>
<keyword evidence="1" id="KW-0175">Coiled coil</keyword>
<feature type="compositionally biased region" description="Basic and acidic residues" evidence="2">
    <location>
        <begin position="43"/>
        <end position="55"/>
    </location>
</feature>
<evidence type="ECO:0000256" key="2">
    <source>
        <dbReference type="SAM" id="MobiDB-lite"/>
    </source>
</evidence>
<keyword evidence="4" id="KW-1185">Reference proteome</keyword>
<feature type="compositionally biased region" description="Basic and acidic residues" evidence="2">
    <location>
        <begin position="1"/>
        <end position="10"/>
    </location>
</feature>
<proteinExistence type="predicted"/>
<feature type="region of interest" description="Disordered" evidence="2">
    <location>
        <begin position="1"/>
        <end position="72"/>
    </location>
</feature>
<dbReference type="Proteomes" id="UP001177744">
    <property type="component" value="Unassembled WGS sequence"/>
</dbReference>
<name>A0AA40IC83_CNENI</name>
<evidence type="ECO:0000256" key="1">
    <source>
        <dbReference type="SAM" id="Coils"/>
    </source>
</evidence>